<keyword evidence="2" id="KW-1185">Reference proteome</keyword>
<dbReference type="EMBL" id="BPLR01013179">
    <property type="protein sequence ID" value="GIY59215.1"/>
    <property type="molecule type" value="Genomic_DNA"/>
</dbReference>
<comment type="caution">
    <text evidence="1">The sequence shown here is derived from an EMBL/GenBank/DDBJ whole genome shotgun (WGS) entry which is preliminary data.</text>
</comment>
<protein>
    <submittedName>
        <fullName evidence="1">Uncharacterized protein</fullName>
    </submittedName>
</protein>
<reference evidence="1 2" key="1">
    <citation type="submission" date="2021-06" db="EMBL/GenBank/DDBJ databases">
        <title>Caerostris extrusa draft genome.</title>
        <authorList>
            <person name="Kono N."/>
            <person name="Arakawa K."/>
        </authorList>
    </citation>
    <scope>NUCLEOTIDE SEQUENCE [LARGE SCALE GENOMIC DNA]</scope>
</reference>
<name>A0AAV4UMX6_CAEEX</name>
<accession>A0AAV4UMX6</accession>
<dbReference type="AlphaFoldDB" id="A0AAV4UMX6"/>
<proteinExistence type="predicted"/>
<evidence type="ECO:0000313" key="1">
    <source>
        <dbReference type="EMBL" id="GIY59215.1"/>
    </source>
</evidence>
<gene>
    <name evidence="1" type="ORF">CEXT_169801</name>
</gene>
<evidence type="ECO:0000313" key="2">
    <source>
        <dbReference type="Proteomes" id="UP001054945"/>
    </source>
</evidence>
<organism evidence="1 2">
    <name type="scientific">Caerostris extrusa</name>
    <name type="common">Bark spider</name>
    <name type="synonym">Caerostris bankana</name>
    <dbReference type="NCBI Taxonomy" id="172846"/>
    <lineage>
        <taxon>Eukaryota</taxon>
        <taxon>Metazoa</taxon>
        <taxon>Ecdysozoa</taxon>
        <taxon>Arthropoda</taxon>
        <taxon>Chelicerata</taxon>
        <taxon>Arachnida</taxon>
        <taxon>Araneae</taxon>
        <taxon>Araneomorphae</taxon>
        <taxon>Entelegynae</taxon>
        <taxon>Araneoidea</taxon>
        <taxon>Araneidae</taxon>
        <taxon>Caerostris</taxon>
    </lineage>
</organism>
<sequence length="200" mass="22370">MMDERNDRLLLRKPLTDDTGIGLRPWEEAPPRIETLLGSIEEDQEHAHTCQIVSPFINQYYPDEKPKMQDPLPKNHNTAVVSNGCPGKSRRLYKDILRISESPENSETVAAKLFVNITGVVGFLILPPPPFPIPPISGRRTPFLLQGLPNSPCLGGGRKFQSEKHVIWGMRAEALRFSLSVTCSSSSEEDRLLADDLIRS</sequence>
<dbReference type="Proteomes" id="UP001054945">
    <property type="component" value="Unassembled WGS sequence"/>
</dbReference>